<dbReference type="GO" id="GO:0016020">
    <property type="term" value="C:membrane"/>
    <property type="evidence" value="ECO:0007669"/>
    <property type="project" value="InterPro"/>
</dbReference>
<comment type="caution">
    <text evidence="4">The sequence shown here is derived from an EMBL/GenBank/DDBJ whole genome shotgun (WGS) entry which is preliminary data.</text>
</comment>
<dbReference type="SMART" id="SM00137">
    <property type="entry name" value="MAM"/>
    <property type="match status" value="1"/>
</dbReference>
<dbReference type="InterPro" id="IPR003582">
    <property type="entry name" value="ShKT_dom"/>
</dbReference>
<accession>A0A9D4J2H0</accession>
<sequence>MWLIVFSFLTVLVRCTFAEVCFCTNATTSSAVYSKRELHSDVIGYVGKIECFYGDYTKGADWVTVHGPGKDVYIRRNDLSACGLNAIPHYDILGRLHKTYERKVAAYRGQVVKNVYRKRFLLDSLHQAQCTFDHNSMCSWNNVPGHDDFDWVLYQSSTPTDGTGPDFDHTLRNASGKYIFIESSAPRSLFDGAWLQSPTIEASGQTVHCFRFWYHMYGAAIGRLDVYQTKTKDIPGNLMWSMKGDQGNTWHEGQVALESFHNYSIIIAGYVGNGFQGDIAVDDVGVSDGYCDVKPPSASRTEVVNSTQTRGTTTTSMPPSSVTKPWVITTVSTSAPGTTEVCEDLDNDCYTYGHDHICVGEMVKWSQIHCRKNCGFCKNNVCEDVDPDCDTYGTGYICSEEYKPWASIHCAKFCNLCNKGNVTTVSM</sequence>
<dbReference type="PANTHER" id="PTHR23282">
    <property type="entry name" value="APICAL ENDOSOMAL GLYCOPROTEIN PRECURSOR"/>
    <property type="match status" value="1"/>
</dbReference>
<dbReference type="EMBL" id="JAIWYP010000007">
    <property type="protein sequence ID" value="KAH3793353.1"/>
    <property type="molecule type" value="Genomic_DNA"/>
</dbReference>
<dbReference type="Proteomes" id="UP000828390">
    <property type="component" value="Unassembled WGS sequence"/>
</dbReference>
<dbReference type="CDD" id="cd06263">
    <property type="entry name" value="MAM"/>
    <property type="match status" value="1"/>
</dbReference>
<dbReference type="Gene3D" id="2.60.120.200">
    <property type="match status" value="1"/>
</dbReference>
<evidence type="ECO:0000256" key="1">
    <source>
        <dbReference type="SAM" id="MobiDB-lite"/>
    </source>
</evidence>
<dbReference type="SMART" id="SM00254">
    <property type="entry name" value="ShKT"/>
    <property type="match status" value="2"/>
</dbReference>
<dbReference type="Pfam" id="PF01549">
    <property type="entry name" value="ShK"/>
    <property type="match status" value="2"/>
</dbReference>
<reference evidence="4" key="2">
    <citation type="submission" date="2020-11" db="EMBL/GenBank/DDBJ databases">
        <authorList>
            <person name="McCartney M.A."/>
            <person name="Auch B."/>
            <person name="Kono T."/>
            <person name="Mallez S."/>
            <person name="Becker A."/>
            <person name="Gohl D.M."/>
            <person name="Silverstein K.A.T."/>
            <person name="Koren S."/>
            <person name="Bechman K.B."/>
            <person name="Herman A."/>
            <person name="Abrahante J.E."/>
            <person name="Garbe J."/>
        </authorList>
    </citation>
    <scope>NUCLEOTIDE SEQUENCE</scope>
    <source>
        <strain evidence="4">Duluth1</strain>
        <tissue evidence="4">Whole animal</tissue>
    </source>
</reference>
<proteinExistence type="predicted"/>
<feature type="compositionally biased region" description="Low complexity" evidence="1">
    <location>
        <begin position="306"/>
        <end position="321"/>
    </location>
</feature>
<evidence type="ECO:0000313" key="4">
    <source>
        <dbReference type="EMBL" id="KAH3793353.1"/>
    </source>
</evidence>
<feature type="domain" description="MAM" evidence="3">
    <location>
        <begin position="128"/>
        <end position="293"/>
    </location>
</feature>
<dbReference type="PROSITE" id="PS50060">
    <property type="entry name" value="MAM_2"/>
    <property type="match status" value="1"/>
</dbReference>
<dbReference type="InterPro" id="IPR000998">
    <property type="entry name" value="MAM_dom"/>
</dbReference>
<feature type="signal peptide" evidence="2">
    <location>
        <begin position="1"/>
        <end position="18"/>
    </location>
</feature>
<feature type="chain" id="PRO_5039637673" description="MAM domain-containing protein" evidence="2">
    <location>
        <begin position="19"/>
        <end position="427"/>
    </location>
</feature>
<dbReference type="SUPFAM" id="SSF49899">
    <property type="entry name" value="Concanavalin A-like lectins/glucanases"/>
    <property type="match status" value="1"/>
</dbReference>
<dbReference type="InterPro" id="IPR051560">
    <property type="entry name" value="MAM_domain-containing"/>
</dbReference>
<feature type="region of interest" description="Disordered" evidence="1">
    <location>
        <begin position="301"/>
        <end position="321"/>
    </location>
</feature>
<dbReference type="AlphaFoldDB" id="A0A9D4J2H0"/>
<dbReference type="Pfam" id="PF00629">
    <property type="entry name" value="MAM"/>
    <property type="match status" value="1"/>
</dbReference>
<protein>
    <recommendedName>
        <fullName evidence="3">MAM domain-containing protein</fullName>
    </recommendedName>
</protein>
<evidence type="ECO:0000256" key="2">
    <source>
        <dbReference type="SAM" id="SignalP"/>
    </source>
</evidence>
<evidence type="ECO:0000259" key="3">
    <source>
        <dbReference type="PROSITE" id="PS50060"/>
    </source>
</evidence>
<evidence type="ECO:0000313" key="5">
    <source>
        <dbReference type="Proteomes" id="UP000828390"/>
    </source>
</evidence>
<dbReference type="InterPro" id="IPR013320">
    <property type="entry name" value="ConA-like_dom_sf"/>
</dbReference>
<gene>
    <name evidence="4" type="ORF">DPMN_146861</name>
</gene>
<dbReference type="PANTHER" id="PTHR23282:SF101">
    <property type="entry name" value="MAM DOMAIN-CONTAINING PROTEIN"/>
    <property type="match status" value="1"/>
</dbReference>
<organism evidence="4 5">
    <name type="scientific">Dreissena polymorpha</name>
    <name type="common">Zebra mussel</name>
    <name type="synonym">Mytilus polymorpha</name>
    <dbReference type="NCBI Taxonomy" id="45954"/>
    <lineage>
        <taxon>Eukaryota</taxon>
        <taxon>Metazoa</taxon>
        <taxon>Spiralia</taxon>
        <taxon>Lophotrochozoa</taxon>
        <taxon>Mollusca</taxon>
        <taxon>Bivalvia</taxon>
        <taxon>Autobranchia</taxon>
        <taxon>Heteroconchia</taxon>
        <taxon>Euheterodonta</taxon>
        <taxon>Imparidentia</taxon>
        <taxon>Neoheterodontei</taxon>
        <taxon>Myida</taxon>
        <taxon>Dreissenoidea</taxon>
        <taxon>Dreissenidae</taxon>
        <taxon>Dreissena</taxon>
    </lineage>
</organism>
<name>A0A9D4J2H0_DREPO</name>
<reference evidence="4" key="1">
    <citation type="journal article" date="2019" name="bioRxiv">
        <title>The Genome of the Zebra Mussel, Dreissena polymorpha: A Resource for Invasive Species Research.</title>
        <authorList>
            <person name="McCartney M.A."/>
            <person name="Auch B."/>
            <person name="Kono T."/>
            <person name="Mallez S."/>
            <person name="Zhang Y."/>
            <person name="Obille A."/>
            <person name="Becker A."/>
            <person name="Abrahante J.E."/>
            <person name="Garbe J."/>
            <person name="Badalamenti J.P."/>
            <person name="Herman A."/>
            <person name="Mangelson H."/>
            <person name="Liachko I."/>
            <person name="Sullivan S."/>
            <person name="Sone E.D."/>
            <person name="Koren S."/>
            <person name="Silverstein K.A.T."/>
            <person name="Beckman K.B."/>
            <person name="Gohl D.M."/>
        </authorList>
    </citation>
    <scope>NUCLEOTIDE SEQUENCE</scope>
    <source>
        <strain evidence="4">Duluth1</strain>
        <tissue evidence="4">Whole animal</tissue>
    </source>
</reference>
<keyword evidence="5" id="KW-1185">Reference proteome</keyword>
<keyword evidence="2" id="KW-0732">Signal</keyword>